<reference evidence="2 3" key="1">
    <citation type="journal article" date="2007" name="Nature">
        <title>Evolution of genes and genomes on the Drosophila phylogeny.</title>
        <authorList>
            <consortium name="Drosophila 12 Genomes Consortium"/>
            <person name="Clark A.G."/>
            <person name="Eisen M.B."/>
            <person name="Smith D.R."/>
            <person name="Bergman C.M."/>
            <person name="Oliver B."/>
            <person name="Markow T.A."/>
            <person name="Kaufman T.C."/>
            <person name="Kellis M."/>
            <person name="Gelbart W."/>
            <person name="Iyer V.N."/>
            <person name="Pollard D.A."/>
            <person name="Sackton T.B."/>
            <person name="Larracuente A.M."/>
            <person name="Singh N.D."/>
            <person name="Abad J.P."/>
            <person name="Abt D.N."/>
            <person name="Adryan B."/>
            <person name="Aguade M."/>
            <person name="Akashi H."/>
            <person name="Anderson W.W."/>
            <person name="Aquadro C.F."/>
            <person name="Ardell D.H."/>
            <person name="Arguello R."/>
            <person name="Artieri C.G."/>
            <person name="Barbash D.A."/>
            <person name="Barker D."/>
            <person name="Barsanti P."/>
            <person name="Batterham P."/>
            <person name="Batzoglou S."/>
            <person name="Begun D."/>
            <person name="Bhutkar A."/>
            <person name="Blanco E."/>
            <person name="Bosak S.A."/>
            <person name="Bradley R.K."/>
            <person name="Brand A.D."/>
            <person name="Brent M.R."/>
            <person name="Brooks A.N."/>
            <person name="Brown R.H."/>
            <person name="Butlin R.K."/>
            <person name="Caggese C."/>
            <person name="Calvi B.R."/>
            <person name="Bernardo de Carvalho A."/>
            <person name="Caspi A."/>
            <person name="Castrezana S."/>
            <person name="Celniker S.E."/>
            <person name="Chang J.L."/>
            <person name="Chapple C."/>
            <person name="Chatterji S."/>
            <person name="Chinwalla A."/>
            <person name="Civetta A."/>
            <person name="Clifton S.W."/>
            <person name="Comeron J.M."/>
            <person name="Costello J.C."/>
            <person name="Coyne J.A."/>
            <person name="Daub J."/>
            <person name="David R.G."/>
            <person name="Delcher A.L."/>
            <person name="Delehaunty K."/>
            <person name="Do C.B."/>
            <person name="Ebling H."/>
            <person name="Edwards K."/>
            <person name="Eickbush T."/>
            <person name="Evans J.D."/>
            <person name="Filipski A."/>
            <person name="Findeiss S."/>
            <person name="Freyhult E."/>
            <person name="Fulton L."/>
            <person name="Fulton R."/>
            <person name="Garcia A.C."/>
            <person name="Gardiner A."/>
            <person name="Garfield D.A."/>
            <person name="Garvin B.E."/>
            <person name="Gibson G."/>
            <person name="Gilbert D."/>
            <person name="Gnerre S."/>
            <person name="Godfrey J."/>
            <person name="Good R."/>
            <person name="Gotea V."/>
            <person name="Gravely B."/>
            <person name="Greenberg A.J."/>
            <person name="Griffiths-Jones S."/>
            <person name="Gross S."/>
            <person name="Guigo R."/>
            <person name="Gustafson E.A."/>
            <person name="Haerty W."/>
            <person name="Hahn M.W."/>
            <person name="Halligan D.L."/>
            <person name="Halpern A.L."/>
            <person name="Halter G.M."/>
            <person name="Han M.V."/>
            <person name="Heger A."/>
            <person name="Hillier L."/>
            <person name="Hinrichs A.S."/>
            <person name="Holmes I."/>
            <person name="Hoskins R.A."/>
            <person name="Hubisz M.J."/>
            <person name="Hultmark D."/>
            <person name="Huntley M.A."/>
            <person name="Jaffe D.B."/>
            <person name="Jagadeeshan S."/>
            <person name="Jeck W.R."/>
            <person name="Johnson J."/>
            <person name="Jones C.D."/>
            <person name="Jordan W.C."/>
            <person name="Karpen G.H."/>
            <person name="Kataoka E."/>
            <person name="Keightley P.D."/>
            <person name="Kheradpour P."/>
            <person name="Kirkness E.F."/>
            <person name="Koerich L.B."/>
            <person name="Kristiansen K."/>
            <person name="Kudrna D."/>
            <person name="Kulathinal R.J."/>
            <person name="Kumar S."/>
            <person name="Kwok R."/>
            <person name="Lander E."/>
            <person name="Langley C.H."/>
            <person name="Lapoint R."/>
            <person name="Lazzaro B.P."/>
            <person name="Lee S.J."/>
            <person name="Levesque L."/>
            <person name="Li R."/>
            <person name="Lin C.F."/>
            <person name="Lin M.F."/>
            <person name="Lindblad-Toh K."/>
            <person name="Llopart A."/>
            <person name="Long M."/>
            <person name="Low L."/>
            <person name="Lozovsky E."/>
            <person name="Lu J."/>
            <person name="Luo M."/>
            <person name="Machado C.A."/>
            <person name="Makalowski W."/>
            <person name="Marzo M."/>
            <person name="Matsuda M."/>
            <person name="Matzkin L."/>
            <person name="McAllister B."/>
            <person name="McBride C.S."/>
            <person name="McKernan B."/>
            <person name="McKernan K."/>
            <person name="Mendez-Lago M."/>
            <person name="Minx P."/>
            <person name="Mollenhauer M.U."/>
            <person name="Montooth K."/>
            <person name="Mount S.M."/>
            <person name="Mu X."/>
            <person name="Myers E."/>
            <person name="Negre B."/>
            <person name="Newfeld S."/>
            <person name="Nielsen R."/>
            <person name="Noor M.A."/>
            <person name="O'Grady P."/>
            <person name="Pachter L."/>
            <person name="Papaceit M."/>
            <person name="Parisi M.J."/>
            <person name="Parisi M."/>
            <person name="Parts L."/>
            <person name="Pedersen J.S."/>
            <person name="Pesole G."/>
            <person name="Phillippy A.M."/>
            <person name="Ponting C.P."/>
            <person name="Pop M."/>
            <person name="Porcelli D."/>
            <person name="Powell J.R."/>
            <person name="Prohaska S."/>
            <person name="Pruitt K."/>
            <person name="Puig M."/>
            <person name="Quesneville H."/>
            <person name="Ram K.R."/>
            <person name="Rand D."/>
            <person name="Rasmussen M.D."/>
            <person name="Reed L.K."/>
            <person name="Reenan R."/>
            <person name="Reily A."/>
            <person name="Remington K.A."/>
            <person name="Rieger T.T."/>
            <person name="Ritchie M.G."/>
            <person name="Robin C."/>
            <person name="Rogers Y.H."/>
            <person name="Rohde C."/>
            <person name="Rozas J."/>
            <person name="Rubenfield M.J."/>
            <person name="Ruiz A."/>
            <person name="Russo S."/>
            <person name="Salzberg S.L."/>
            <person name="Sanchez-Gracia A."/>
            <person name="Saranga D.J."/>
            <person name="Sato H."/>
            <person name="Schaeffer S.W."/>
            <person name="Schatz M.C."/>
            <person name="Schlenke T."/>
            <person name="Schwartz R."/>
            <person name="Segarra C."/>
            <person name="Singh R.S."/>
            <person name="Sirot L."/>
            <person name="Sirota M."/>
            <person name="Sisneros N.B."/>
            <person name="Smith C.D."/>
            <person name="Smith T.F."/>
            <person name="Spieth J."/>
            <person name="Stage D.E."/>
            <person name="Stark A."/>
            <person name="Stephan W."/>
            <person name="Strausberg R.L."/>
            <person name="Strempel S."/>
            <person name="Sturgill D."/>
            <person name="Sutton G."/>
            <person name="Sutton G.G."/>
            <person name="Tao W."/>
            <person name="Teichmann S."/>
            <person name="Tobari Y.N."/>
            <person name="Tomimura Y."/>
            <person name="Tsolas J.M."/>
            <person name="Valente V.L."/>
            <person name="Venter E."/>
            <person name="Venter J.C."/>
            <person name="Vicario S."/>
            <person name="Vieira F.G."/>
            <person name="Vilella A.J."/>
            <person name="Villasante A."/>
            <person name="Walenz B."/>
            <person name="Wang J."/>
            <person name="Wasserman M."/>
            <person name="Watts T."/>
            <person name="Wilson D."/>
            <person name="Wilson R.K."/>
            <person name="Wing R.A."/>
            <person name="Wolfner M.F."/>
            <person name="Wong A."/>
            <person name="Wong G.K."/>
            <person name="Wu C.I."/>
            <person name="Wu G."/>
            <person name="Yamamoto D."/>
            <person name="Yang H.P."/>
            <person name="Yang S.P."/>
            <person name="Yorke J.A."/>
            <person name="Yoshida K."/>
            <person name="Zdobnov E."/>
            <person name="Zhang P."/>
            <person name="Zhang Y."/>
            <person name="Zimin A.V."/>
            <person name="Baldwin J."/>
            <person name="Abdouelleil A."/>
            <person name="Abdulkadir J."/>
            <person name="Abebe A."/>
            <person name="Abera B."/>
            <person name="Abreu J."/>
            <person name="Acer S.C."/>
            <person name="Aftuck L."/>
            <person name="Alexander A."/>
            <person name="An P."/>
            <person name="Anderson E."/>
            <person name="Anderson S."/>
            <person name="Arachi H."/>
            <person name="Azer M."/>
            <person name="Bachantsang P."/>
            <person name="Barry A."/>
            <person name="Bayul T."/>
            <person name="Berlin A."/>
            <person name="Bessette D."/>
            <person name="Bloom T."/>
            <person name="Blye J."/>
            <person name="Boguslavskiy L."/>
            <person name="Bonnet C."/>
            <person name="Boukhgalter B."/>
            <person name="Bourzgui I."/>
            <person name="Brown A."/>
            <person name="Cahill P."/>
            <person name="Channer S."/>
            <person name="Cheshatsang Y."/>
            <person name="Chuda L."/>
            <person name="Citroen M."/>
            <person name="Collymore A."/>
            <person name="Cooke P."/>
            <person name="Costello M."/>
            <person name="D'Aco K."/>
            <person name="Daza R."/>
            <person name="De Haan G."/>
            <person name="DeGray S."/>
            <person name="DeMaso C."/>
            <person name="Dhargay N."/>
            <person name="Dooley K."/>
            <person name="Dooley E."/>
            <person name="Doricent M."/>
            <person name="Dorje P."/>
            <person name="Dorjee K."/>
            <person name="Dupes A."/>
            <person name="Elong R."/>
            <person name="Falk J."/>
            <person name="Farina A."/>
            <person name="Faro S."/>
            <person name="Ferguson D."/>
            <person name="Fisher S."/>
            <person name="Foley C.D."/>
            <person name="Franke A."/>
            <person name="Friedrich D."/>
            <person name="Gadbois L."/>
            <person name="Gearin G."/>
            <person name="Gearin C.R."/>
            <person name="Giannoukos G."/>
            <person name="Goode T."/>
            <person name="Graham J."/>
            <person name="Grandbois E."/>
            <person name="Grewal S."/>
            <person name="Gyaltsen K."/>
            <person name="Hafez N."/>
            <person name="Hagos B."/>
            <person name="Hall J."/>
            <person name="Henson C."/>
            <person name="Hollinger A."/>
            <person name="Honan T."/>
            <person name="Huard M.D."/>
            <person name="Hughes L."/>
            <person name="Hurhula B."/>
            <person name="Husby M.E."/>
            <person name="Kamat A."/>
            <person name="Kanga B."/>
            <person name="Kashin S."/>
            <person name="Khazanovich D."/>
            <person name="Kisner P."/>
            <person name="Lance K."/>
            <person name="Lara M."/>
            <person name="Lee W."/>
            <person name="Lennon N."/>
            <person name="Letendre F."/>
            <person name="LeVine R."/>
            <person name="Lipovsky A."/>
            <person name="Liu X."/>
            <person name="Liu J."/>
            <person name="Liu S."/>
            <person name="Lokyitsang T."/>
            <person name="Lokyitsang Y."/>
            <person name="Lubonja R."/>
            <person name="Lui A."/>
            <person name="MacDonald P."/>
            <person name="Magnisalis V."/>
            <person name="Maru K."/>
            <person name="Matthews C."/>
            <person name="McCusker W."/>
            <person name="McDonough S."/>
            <person name="Mehta T."/>
            <person name="Meldrim J."/>
            <person name="Meneus L."/>
            <person name="Mihai O."/>
            <person name="Mihalev A."/>
            <person name="Mihova T."/>
            <person name="Mittelman R."/>
            <person name="Mlenga V."/>
            <person name="Montmayeur A."/>
            <person name="Mulrain L."/>
            <person name="Navidi A."/>
            <person name="Naylor J."/>
            <person name="Negash T."/>
            <person name="Nguyen T."/>
            <person name="Nguyen N."/>
            <person name="Nicol R."/>
            <person name="Norbu C."/>
            <person name="Norbu N."/>
            <person name="Novod N."/>
            <person name="O'Neill B."/>
            <person name="Osman S."/>
            <person name="Markiewicz E."/>
            <person name="Oyono O.L."/>
            <person name="Patti C."/>
            <person name="Phunkhang P."/>
            <person name="Pierre F."/>
            <person name="Priest M."/>
            <person name="Raghuraman S."/>
            <person name="Rege F."/>
            <person name="Reyes R."/>
            <person name="Rise C."/>
            <person name="Rogov P."/>
            <person name="Ross K."/>
            <person name="Ryan E."/>
            <person name="Settipalli S."/>
            <person name="Shea T."/>
            <person name="Sherpa N."/>
            <person name="Shi L."/>
            <person name="Shih D."/>
            <person name="Sparrow T."/>
            <person name="Spaulding J."/>
            <person name="Stalker J."/>
            <person name="Stange-Thomann N."/>
            <person name="Stavropoulos S."/>
            <person name="Stone C."/>
            <person name="Strader C."/>
            <person name="Tesfaye S."/>
            <person name="Thomson T."/>
            <person name="Thoulutsang Y."/>
            <person name="Thoulutsang D."/>
            <person name="Topham K."/>
            <person name="Topping I."/>
            <person name="Tsamla T."/>
            <person name="Vassiliev H."/>
            <person name="Vo A."/>
            <person name="Wangchuk T."/>
            <person name="Wangdi T."/>
            <person name="Weiand M."/>
            <person name="Wilkinson J."/>
            <person name="Wilson A."/>
            <person name="Yadav S."/>
            <person name="Young G."/>
            <person name="Yu Q."/>
            <person name="Zembek L."/>
            <person name="Zhong D."/>
            <person name="Zimmer A."/>
            <person name="Zwirko Z."/>
            <person name="Jaffe D.B."/>
            <person name="Alvarez P."/>
            <person name="Brockman W."/>
            <person name="Butler J."/>
            <person name="Chin C."/>
            <person name="Gnerre S."/>
            <person name="Grabherr M."/>
            <person name="Kleber M."/>
            <person name="Mauceli E."/>
            <person name="MacCallum I."/>
        </authorList>
    </citation>
    <scope>NUCLEOTIDE SEQUENCE [LARGE SCALE GENOMIC DNA]</scope>
    <source>
        <strain evidence="3">Tai18E2 / Tucson 14021-0261.01</strain>
    </source>
</reference>
<protein>
    <submittedName>
        <fullName evidence="2">Uncharacterized protein</fullName>
    </submittedName>
</protein>
<dbReference type="OMA" id="YLERGHC"/>
<keyword evidence="3" id="KW-1185">Reference proteome</keyword>
<reference evidence="2 3" key="2">
    <citation type="journal article" date="2007" name="PLoS Biol.">
        <title>Principles of genome evolution in the Drosophila melanogaster species group.</title>
        <authorList>
            <person name="Ranz J.M."/>
            <person name="Maurin D."/>
            <person name="Chan Y.S."/>
            <person name="von Grotthuss M."/>
            <person name="Hillier L.W."/>
            <person name="Roote J."/>
            <person name="Ashburner M."/>
            <person name="Bergman C.M."/>
        </authorList>
    </citation>
    <scope>NUCLEOTIDE SEQUENCE [LARGE SCALE GENOMIC DNA]</scope>
    <source>
        <strain evidence="3">Tai18E2 / Tucson 14021-0261.01</strain>
    </source>
</reference>
<evidence type="ECO:0000256" key="1">
    <source>
        <dbReference type="SAM" id="Coils"/>
    </source>
</evidence>
<dbReference type="HOGENOM" id="CLU_1166931_0_0_1"/>
<feature type="coiled-coil region" evidence="1">
    <location>
        <begin position="11"/>
        <end position="45"/>
    </location>
</feature>
<evidence type="ECO:0000313" key="2">
    <source>
        <dbReference type="EMBL" id="EDW97385.1"/>
    </source>
</evidence>
<organism evidence="2 3">
    <name type="scientific">Drosophila yakuba</name>
    <name type="common">Fruit fly</name>
    <dbReference type="NCBI Taxonomy" id="7245"/>
    <lineage>
        <taxon>Eukaryota</taxon>
        <taxon>Metazoa</taxon>
        <taxon>Ecdysozoa</taxon>
        <taxon>Arthropoda</taxon>
        <taxon>Hexapoda</taxon>
        <taxon>Insecta</taxon>
        <taxon>Pterygota</taxon>
        <taxon>Neoptera</taxon>
        <taxon>Endopterygota</taxon>
        <taxon>Diptera</taxon>
        <taxon>Brachycera</taxon>
        <taxon>Muscomorpha</taxon>
        <taxon>Ephydroidea</taxon>
        <taxon>Drosophilidae</taxon>
        <taxon>Drosophila</taxon>
        <taxon>Sophophora</taxon>
    </lineage>
</organism>
<dbReference type="AlphaFoldDB" id="B4PRI5"/>
<name>B4PRI5_DROYA</name>
<sequence length="268" mass="31451">MTQEPNWKKAYDQLVREHQNDQNRVHLLQRQLRHFRSKRVRLQNEIEEERKGMDVWMKMMENLHRRVERFRKNKHLLSPKKHKQLRRIIGKLPMSTLEEQVRLMEVSEQLVPKPCQDIPAPSRTNGDQLTKYTVPHQRKSCDPQILSPVDKRLAMINANLKALQGIQAQTSSVIADIRSLMATINYLERGHCTNIKITPFVDSARGSKPSSIKATIELDRLRRTKHGTQYTRELMDVRPPYILDHVPQLKPNIFEGLGRKAKKTKTKH</sequence>
<proteinExistence type="predicted"/>
<dbReference type="OrthoDB" id="7844112at2759"/>
<dbReference type="eggNOG" id="ENOG502TA26">
    <property type="taxonomic scope" value="Eukaryota"/>
</dbReference>
<evidence type="ECO:0000313" key="3">
    <source>
        <dbReference type="Proteomes" id="UP000002282"/>
    </source>
</evidence>
<keyword evidence="1" id="KW-0175">Coiled coil</keyword>
<gene>
    <name evidence="2" type="primary">Dyak\GE26346</name>
    <name evidence="2" type="synonym">dyak_GLEANR_9896</name>
    <name evidence="2" type="synonym">GE26346</name>
    <name evidence="2" type="ORF">Dyak_GE26346</name>
</gene>
<dbReference type="EMBL" id="CM000160">
    <property type="protein sequence ID" value="EDW97385.1"/>
    <property type="molecule type" value="Genomic_DNA"/>
</dbReference>
<dbReference type="Proteomes" id="UP000002282">
    <property type="component" value="Chromosome 3R"/>
</dbReference>
<dbReference type="PhylomeDB" id="B4PRI5"/>
<dbReference type="KEGG" id="dya:Dyak_GE26346"/>
<accession>B4PRI5</accession>